<dbReference type="RefSeq" id="WP_232592569.1">
    <property type="nucleotide sequence ID" value="NZ_BSPD01000085.1"/>
</dbReference>
<reference evidence="2 3" key="1">
    <citation type="journal article" date="2014" name="Int. J. Syst. Evol. Microbiol.">
        <title>Complete genome sequence of Corynebacterium casei LMG S-19264T (=DSM 44701T), isolated from a smear-ripened cheese.</title>
        <authorList>
            <consortium name="US DOE Joint Genome Institute (JGI-PGF)"/>
            <person name="Walter F."/>
            <person name="Albersmeier A."/>
            <person name="Kalinowski J."/>
            <person name="Ruckert C."/>
        </authorList>
    </citation>
    <scope>NUCLEOTIDE SEQUENCE [LARGE SCALE GENOMIC DNA]</scope>
    <source>
        <strain evidence="2 3">NBRC 110095</strain>
    </source>
</reference>
<dbReference type="EMBL" id="BSPD01000085">
    <property type="protein sequence ID" value="GLS27648.1"/>
    <property type="molecule type" value="Genomic_DNA"/>
</dbReference>
<dbReference type="Gene3D" id="3.40.50.410">
    <property type="entry name" value="von Willebrand factor, type A domain"/>
    <property type="match status" value="1"/>
</dbReference>
<evidence type="ECO:0008006" key="4">
    <source>
        <dbReference type="Google" id="ProtNLM"/>
    </source>
</evidence>
<organism evidence="2 3">
    <name type="scientific">Marinibactrum halimedae</name>
    <dbReference type="NCBI Taxonomy" id="1444977"/>
    <lineage>
        <taxon>Bacteria</taxon>
        <taxon>Pseudomonadati</taxon>
        <taxon>Pseudomonadota</taxon>
        <taxon>Gammaproteobacteria</taxon>
        <taxon>Cellvibrionales</taxon>
        <taxon>Cellvibrionaceae</taxon>
        <taxon>Marinibactrum</taxon>
    </lineage>
</organism>
<comment type="caution">
    <text evidence="2">The sequence shown here is derived from an EMBL/GenBank/DDBJ whole genome shotgun (WGS) entry which is preliminary data.</text>
</comment>
<dbReference type="AlphaFoldDB" id="A0AA37WNJ6"/>
<keyword evidence="3" id="KW-1185">Reference proteome</keyword>
<dbReference type="InterPro" id="IPR036465">
    <property type="entry name" value="vWFA_dom_sf"/>
</dbReference>
<accession>A0AA37WNJ6</accession>
<sequence>MFLKKMLKKSAVSASVAGAVLATAMGVSMPASALDVVIILDVTGSTGALLPNWKSRMEAEVIDPIKLVDPNARFALVSHLDFPYSPYGGAGEYAYRVEATLNQDLTLFRAALKNLTNGVGGDTPESQYEAIRQANTGVGLDLNGDGDYVDLGDIPPQSLGFNPITNSFTMHFTSPLVYHNDPFEPDYPYAGVVNNPADYNDALNAMTSQNNTYFILTPDPLPTALAAMGGKMMPLVDKQTGKAVSSAALFRASSSAESLAKATGGSVLSVGSDLRGVKEAVEEIIEVVRPCPKGQVPVELPFGVVCVPQT</sequence>
<evidence type="ECO:0000256" key="1">
    <source>
        <dbReference type="SAM" id="SignalP"/>
    </source>
</evidence>
<proteinExistence type="predicted"/>
<keyword evidence="1" id="KW-0732">Signal</keyword>
<feature type="signal peptide" evidence="1">
    <location>
        <begin position="1"/>
        <end position="33"/>
    </location>
</feature>
<feature type="chain" id="PRO_5041466875" description="VWA domain-containing protein" evidence="1">
    <location>
        <begin position="34"/>
        <end position="310"/>
    </location>
</feature>
<gene>
    <name evidence="2" type="ORF">GCM10007877_33670</name>
</gene>
<evidence type="ECO:0000313" key="3">
    <source>
        <dbReference type="Proteomes" id="UP001156870"/>
    </source>
</evidence>
<name>A0AA37WNJ6_9GAMM</name>
<dbReference type="SUPFAM" id="SSF53300">
    <property type="entry name" value="vWA-like"/>
    <property type="match status" value="1"/>
</dbReference>
<protein>
    <recommendedName>
        <fullName evidence="4">VWA domain-containing protein</fullName>
    </recommendedName>
</protein>
<dbReference type="Proteomes" id="UP001156870">
    <property type="component" value="Unassembled WGS sequence"/>
</dbReference>
<evidence type="ECO:0000313" key="2">
    <source>
        <dbReference type="EMBL" id="GLS27648.1"/>
    </source>
</evidence>